<accession>A0ABW3CS72</accession>
<sequence>MMLIGIDPHKTTHTATAVDPDRNREVASFRIDATLEEYRRLLTWARQFAPPAMGDRKRWGLGRQLASWLLARGEHVVDVSRPRPPGFDCVAAE</sequence>
<dbReference type="EMBL" id="JBHTIR010004279">
    <property type="protein sequence ID" value="MFD0856854.1"/>
    <property type="molecule type" value="Genomic_DNA"/>
</dbReference>
<organism evidence="1 2">
    <name type="scientific">Actinomadura adrarensis</name>
    <dbReference type="NCBI Taxonomy" id="1819600"/>
    <lineage>
        <taxon>Bacteria</taxon>
        <taxon>Bacillati</taxon>
        <taxon>Actinomycetota</taxon>
        <taxon>Actinomycetes</taxon>
        <taxon>Streptosporangiales</taxon>
        <taxon>Thermomonosporaceae</taxon>
        <taxon>Actinomadura</taxon>
    </lineage>
</organism>
<evidence type="ECO:0000313" key="2">
    <source>
        <dbReference type="Proteomes" id="UP001597083"/>
    </source>
</evidence>
<keyword evidence="2" id="KW-1185">Reference proteome</keyword>
<gene>
    <name evidence="1" type="ORF">ACFQ07_31770</name>
</gene>
<dbReference type="Proteomes" id="UP001597083">
    <property type="component" value="Unassembled WGS sequence"/>
</dbReference>
<comment type="caution">
    <text evidence="1">The sequence shown here is derived from an EMBL/GenBank/DDBJ whole genome shotgun (WGS) entry which is preliminary data.</text>
</comment>
<name>A0ABW3CS72_9ACTN</name>
<proteinExistence type="predicted"/>
<evidence type="ECO:0000313" key="1">
    <source>
        <dbReference type="EMBL" id="MFD0856854.1"/>
    </source>
</evidence>
<feature type="non-terminal residue" evidence="1">
    <location>
        <position position="93"/>
    </location>
</feature>
<protein>
    <recommendedName>
        <fullName evidence="3">IS110 family transposase</fullName>
    </recommendedName>
</protein>
<evidence type="ECO:0008006" key="3">
    <source>
        <dbReference type="Google" id="ProtNLM"/>
    </source>
</evidence>
<reference evidence="2" key="1">
    <citation type="journal article" date="2019" name="Int. J. Syst. Evol. Microbiol.">
        <title>The Global Catalogue of Microorganisms (GCM) 10K type strain sequencing project: providing services to taxonomists for standard genome sequencing and annotation.</title>
        <authorList>
            <consortium name="The Broad Institute Genomics Platform"/>
            <consortium name="The Broad Institute Genome Sequencing Center for Infectious Disease"/>
            <person name="Wu L."/>
            <person name="Ma J."/>
        </authorList>
    </citation>
    <scope>NUCLEOTIDE SEQUENCE [LARGE SCALE GENOMIC DNA]</scope>
    <source>
        <strain evidence="2">JCM 31696</strain>
    </source>
</reference>